<organism evidence="2 3">
    <name type="scientific">Debaryomyces hansenii (strain ATCC 36239 / CBS 767 / BCRC 21394 / JCM 1990 / NBRC 0083 / IGC 2968)</name>
    <name type="common">Yeast</name>
    <name type="synonym">Torulaspora hansenii</name>
    <dbReference type="NCBI Taxonomy" id="284592"/>
    <lineage>
        <taxon>Eukaryota</taxon>
        <taxon>Fungi</taxon>
        <taxon>Dikarya</taxon>
        <taxon>Ascomycota</taxon>
        <taxon>Saccharomycotina</taxon>
        <taxon>Pichiomycetes</taxon>
        <taxon>Debaryomycetaceae</taxon>
        <taxon>Debaryomyces</taxon>
    </lineage>
</organism>
<dbReference type="GeneID" id="2904491"/>
<sequence length="333" mass="37405">MSVKFNVHTSVNLGYNFPSIDESDIDFASHLPRDALLNKNLRLDMLPHAKESYYSKSPITKCYDTKISNNGINVSPLYEILAENQENIDNYQLELPFTRDSTNNSKTDSKPNDTEAKNRGIKRQRQTIEENVSETNNLQTQPSSIYKTPIPNKTIFFSSSASSKKKNSTNLLQSTPVSDIGDASGKKSNILLAKSKAVKMDKAEFLNLPIKYTTEKTSVIRHDDPEEESMEMGSDYDHLACHAGNIMRMAVDSTMLGSSYNESFSATFNNTFGGNDSILGLQSRKRYNDFFDDEADKSLIESMKSRWNSGLNRMKAKIIDINADELQQAVQAD</sequence>
<feature type="region of interest" description="Disordered" evidence="1">
    <location>
        <begin position="98"/>
        <end position="125"/>
    </location>
</feature>
<dbReference type="KEGG" id="dha:DEHA2G01958g"/>
<dbReference type="Proteomes" id="UP000000599">
    <property type="component" value="Chromosome G"/>
</dbReference>
<dbReference type="RefSeq" id="XP_461626.2">
    <property type="nucleotide sequence ID" value="XM_461626.1"/>
</dbReference>
<evidence type="ECO:0000256" key="1">
    <source>
        <dbReference type="SAM" id="MobiDB-lite"/>
    </source>
</evidence>
<keyword evidence="3" id="KW-1185">Reference proteome</keyword>
<dbReference type="EMBL" id="CR382139">
    <property type="protein sequence ID" value="CAG90074.2"/>
    <property type="molecule type" value="Genomic_DNA"/>
</dbReference>
<evidence type="ECO:0000313" key="2">
    <source>
        <dbReference type="EMBL" id="CAG90074.2"/>
    </source>
</evidence>
<gene>
    <name evidence="2" type="ordered locus">DEHA2G01958g</name>
</gene>
<name>Q6BJJ5_DEBHA</name>
<dbReference type="VEuPathDB" id="FungiDB:DEHA2G01958g"/>
<protein>
    <submittedName>
        <fullName evidence="2">DEHA2G01958p</fullName>
    </submittedName>
</protein>
<evidence type="ECO:0000313" key="3">
    <source>
        <dbReference type="Proteomes" id="UP000000599"/>
    </source>
</evidence>
<dbReference type="OMA" id="YDDLACH"/>
<reference evidence="2 3" key="1">
    <citation type="journal article" date="2004" name="Nature">
        <title>Genome evolution in yeasts.</title>
        <authorList>
            <consortium name="Genolevures"/>
            <person name="Dujon B."/>
            <person name="Sherman D."/>
            <person name="Fischer G."/>
            <person name="Durrens P."/>
            <person name="Casaregola S."/>
            <person name="Lafontaine I."/>
            <person name="de Montigny J."/>
            <person name="Marck C."/>
            <person name="Neuveglise C."/>
            <person name="Talla E."/>
            <person name="Goffard N."/>
            <person name="Frangeul L."/>
            <person name="Aigle M."/>
            <person name="Anthouard V."/>
            <person name="Babour A."/>
            <person name="Barbe V."/>
            <person name="Barnay S."/>
            <person name="Blanchin S."/>
            <person name="Beckerich J.M."/>
            <person name="Beyne E."/>
            <person name="Bleykasten C."/>
            <person name="Boisrame A."/>
            <person name="Boyer J."/>
            <person name="Cattolico L."/>
            <person name="Confanioleri F."/>
            <person name="de Daruvar A."/>
            <person name="Despons L."/>
            <person name="Fabre E."/>
            <person name="Fairhead C."/>
            <person name="Ferry-Dumazet H."/>
            <person name="Groppi A."/>
            <person name="Hantraye F."/>
            <person name="Hennequin C."/>
            <person name="Jauniaux N."/>
            <person name="Joyet P."/>
            <person name="Kachouri R."/>
            <person name="Kerrest A."/>
            <person name="Koszul R."/>
            <person name="Lemaire M."/>
            <person name="Lesur I."/>
            <person name="Ma L."/>
            <person name="Muller H."/>
            <person name="Nicaud J.M."/>
            <person name="Nikolski M."/>
            <person name="Oztas S."/>
            <person name="Ozier-Kalogeropoulos O."/>
            <person name="Pellenz S."/>
            <person name="Potier S."/>
            <person name="Richard G.F."/>
            <person name="Straub M.L."/>
            <person name="Suleau A."/>
            <person name="Swennene D."/>
            <person name="Tekaia F."/>
            <person name="Wesolowski-Louvel M."/>
            <person name="Westhof E."/>
            <person name="Wirth B."/>
            <person name="Zeniou-Meyer M."/>
            <person name="Zivanovic I."/>
            <person name="Bolotin-Fukuhara M."/>
            <person name="Thierry A."/>
            <person name="Bouchier C."/>
            <person name="Caudron B."/>
            <person name="Scarpelli C."/>
            <person name="Gaillardin C."/>
            <person name="Weissenbach J."/>
            <person name="Wincker P."/>
            <person name="Souciet J.L."/>
        </authorList>
    </citation>
    <scope>NUCLEOTIDE SEQUENCE [LARGE SCALE GENOMIC DNA]</scope>
    <source>
        <strain evidence="3">ATCC 36239 / CBS 767 / BCRC 21394 / JCM 1990 / NBRC 0083 / IGC 2968</strain>
    </source>
</reference>
<dbReference type="AlphaFoldDB" id="Q6BJJ5"/>
<dbReference type="eggNOG" id="ENOG502RQCA">
    <property type="taxonomic scope" value="Eukaryota"/>
</dbReference>
<feature type="compositionally biased region" description="Basic and acidic residues" evidence="1">
    <location>
        <begin position="107"/>
        <end position="118"/>
    </location>
</feature>
<proteinExistence type="predicted"/>
<accession>Q6BJJ5</accession>
<dbReference type="HOGENOM" id="CLU_894620_0_0_1"/>
<dbReference type="OrthoDB" id="4096130at2759"/>
<dbReference type="InParanoid" id="Q6BJJ5"/>